<name>Q6MR79_BDEBA</name>
<dbReference type="PANTHER" id="PTHR40593">
    <property type="entry name" value="PENICILLIN-BINDING PROTEIN ACTIVATOR LPOB"/>
    <property type="match status" value="1"/>
</dbReference>
<dbReference type="Gene3D" id="3.40.50.10610">
    <property type="entry name" value="ABC-type transport auxiliary lipoprotein component"/>
    <property type="match status" value="1"/>
</dbReference>
<dbReference type="EMBL" id="BX842646">
    <property type="protein sequence ID" value="CAE77879.1"/>
    <property type="molecule type" value="Genomic_DNA"/>
</dbReference>
<reference evidence="2 3" key="1">
    <citation type="journal article" date="2004" name="Science">
        <title>A predator unmasked: life cycle of Bdellovibrio bacteriovorus from a genomic perspective.</title>
        <authorList>
            <person name="Rendulic S."/>
            <person name="Jagtap P."/>
            <person name="Rosinus A."/>
            <person name="Eppinger M."/>
            <person name="Baar C."/>
            <person name="Lanz C."/>
            <person name="Keller H."/>
            <person name="Lambert C."/>
            <person name="Evans K.J."/>
            <person name="Goesmann A."/>
            <person name="Meyer F."/>
            <person name="Sockett R.E."/>
            <person name="Schuster S.C."/>
        </authorList>
    </citation>
    <scope>NUCLEOTIDE SEQUENCE [LARGE SCALE GENOMIC DNA]</scope>
    <source>
        <strain evidence="3">ATCC 15356 / DSM 50701 / NCIMB 9529 / HD100</strain>
    </source>
</reference>
<dbReference type="GO" id="GO:0009252">
    <property type="term" value="P:peptidoglycan biosynthetic process"/>
    <property type="evidence" value="ECO:0007669"/>
    <property type="project" value="TreeGrafter"/>
</dbReference>
<evidence type="ECO:0000256" key="1">
    <source>
        <dbReference type="NCBIfam" id="TIGR02722"/>
    </source>
</evidence>
<keyword evidence="3" id="KW-1185">Reference proteome</keyword>
<dbReference type="STRING" id="264462.Bd0220"/>
<accession>Q6MR79</accession>
<dbReference type="eggNOG" id="COG3417">
    <property type="taxonomic scope" value="Bacteria"/>
</dbReference>
<keyword evidence="2" id="KW-0449">Lipoprotein</keyword>
<dbReference type="NCBIfam" id="TIGR02722">
    <property type="entry name" value="lp"/>
    <property type="match status" value="1"/>
</dbReference>
<evidence type="ECO:0000313" key="3">
    <source>
        <dbReference type="Proteomes" id="UP000008080"/>
    </source>
</evidence>
<dbReference type="Pfam" id="PF13036">
    <property type="entry name" value="LpoB"/>
    <property type="match status" value="1"/>
</dbReference>
<protein>
    <recommendedName>
        <fullName evidence="1">Penicillin-binding protein activator LpoB</fullName>
    </recommendedName>
</protein>
<dbReference type="GO" id="GO:0031241">
    <property type="term" value="C:periplasmic side of cell outer membrane"/>
    <property type="evidence" value="ECO:0007669"/>
    <property type="project" value="TreeGrafter"/>
</dbReference>
<dbReference type="HOGENOM" id="CLU_114013_1_0_7"/>
<organism evidence="2 3">
    <name type="scientific">Bdellovibrio bacteriovorus (strain ATCC 15356 / DSM 50701 / NCIMB 9529 / HD100)</name>
    <dbReference type="NCBI Taxonomy" id="264462"/>
    <lineage>
        <taxon>Bacteria</taxon>
        <taxon>Pseudomonadati</taxon>
        <taxon>Bdellovibrionota</taxon>
        <taxon>Bdellovibrionia</taxon>
        <taxon>Bdellovibrionales</taxon>
        <taxon>Pseudobdellovibrionaceae</taxon>
        <taxon>Bdellovibrio</taxon>
    </lineage>
</organism>
<dbReference type="AlphaFoldDB" id="Q6MR79"/>
<dbReference type="InterPro" id="IPR014094">
    <property type="entry name" value="LpoB"/>
</dbReference>
<proteinExistence type="predicted"/>
<evidence type="ECO:0000313" key="2">
    <source>
        <dbReference type="EMBL" id="CAE77879.1"/>
    </source>
</evidence>
<sequence>MTCAPKYPSIDFGSVRNGQEGIMKKNLTFAAVALSFLAMTSCGPKAFVKGQYDDVNRENLLNDQWSETDMQKAVQDLVASLMTSPSINGAKKMPVVMVTGLQNKTSEHIDTQSIMDMVRVELMKSGKVGFIDKEARQDIADEYNYQNSGMVEEGTKKGPGGQIGADFIINGRLDSIVQEVGKDKSVYYKLTLNLTNLKSSMITWSDQKQIRKTFKKKSIGL</sequence>
<gene>
    <name evidence="2" type="ordered locus">Bd0220</name>
</gene>
<dbReference type="GO" id="GO:0030234">
    <property type="term" value="F:enzyme regulator activity"/>
    <property type="evidence" value="ECO:0007669"/>
    <property type="project" value="TreeGrafter"/>
</dbReference>
<dbReference type="PANTHER" id="PTHR40593:SF1">
    <property type="entry name" value="PENICILLIN-BINDING PROTEIN ACTIVATOR LPOB"/>
    <property type="match status" value="1"/>
</dbReference>
<dbReference type="KEGG" id="bba:Bd0220"/>
<dbReference type="Proteomes" id="UP000008080">
    <property type="component" value="Chromosome"/>
</dbReference>